<reference evidence="1" key="1">
    <citation type="submission" date="2021-06" db="EMBL/GenBank/DDBJ databases">
        <authorList>
            <person name="Arsene-Ploetze F."/>
        </authorList>
    </citation>
    <scope>NUCLEOTIDE SEQUENCE</scope>
    <source>
        <strain evidence="1">SBRY1</strain>
    </source>
</reference>
<dbReference type="InterPro" id="IPR023393">
    <property type="entry name" value="START-like_dom_sf"/>
</dbReference>
<dbReference type="EMBL" id="CAJVAX010000001">
    <property type="protein sequence ID" value="CAG7599817.1"/>
    <property type="molecule type" value="Genomic_DNA"/>
</dbReference>
<sequence>MMTLGTAHITSTAKPDAFFARWADMATWPEWNSDTEWVRIDGPFVRGAKGVLKPKGAPQVPFVVTELVPGEKFTDVSKLVGARLTFRHVVTRTAEGSTRVDVTATLRGPLARIWNLALGKGIAAGLQGDLDRLRDAAESAA</sequence>
<evidence type="ECO:0000313" key="2">
    <source>
        <dbReference type="Proteomes" id="UP001153328"/>
    </source>
</evidence>
<dbReference type="InterPro" id="IPR019587">
    <property type="entry name" value="Polyketide_cyclase/dehydratase"/>
</dbReference>
<evidence type="ECO:0000313" key="1">
    <source>
        <dbReference type="EMBL" id="CAG7599817.1"/>
    </source>
</evidence>
<gene>
    <name evidence="1" type="ORF">SBRY_10273</name>
</gene>
<organism evidence="1 2">
    <name type="scientific">Actinacidiphila bryophytorum</name>
    <dbReference type="NCBI Taxonomy" id="1436133"/>
    <lineage>
        <taxon>Bacteria</taxon>
        <taxon>Bacillati</taxon>
        <taxon>Actinomycetota</taxon>
        <taxon>Actinomycetes</taxon>
        <taxon>Kitasatosporales</taxon>
        <taxon>Streptomycetaceae</taxon>
        <taxon>Actinacidiphila</taxon>
    </lineage>
</organism>
<dbReference type="SUPFAM" id="SSF55961">
    <property type="entry name" value="Bet v1-like"/>
    <property type="match status" value="1"/>
</dbReference>
<protein>
    <submittedName>
        <fullName evidence="1">Polyketide cyclase / dehydrase and lipid transport</fullName>
    </submittedName>
</protein>
<name>A0A9W4E1M5_9ACTN</name>
<keyword evidence="2" id="KW-1185">Reference proteome</keyword>
<dbReference type="Proteomes" id="UP001153328">
    <property type="component" value="Unassembled WGS sequence"/>
</dbReference>
<proteinExistence type="predicted"/>
<dbReference type="AlphaFoldDB" id="A0A9W4E1M5"/>
<accession>A0A9W4E1M5</accession>
<dbReference type="Gene3D" id="3.30.530.20">
    <property type="match status" value="1"/>
</dbReference>
<comment type="caution">
    <text evidence="1">The sequence shown here is derived from an EMBL/GenBank/DDBJ whole genome shotgun (WGS) entry which is preliminary data.</text>
</comment>
<dbReference type="Pfam" id="PF10604">
    <property type="entry name" value="Polyketide_cyc2"/>
    <property type="match status" value="1"/>
</dbReference>